<comment type="caution">
    <text evidence="1">The sequence shown here is derived from an EMBL/GenBank/DDBJ whole genome shotgun (WGS) entry which is preliminary data.</text>
</comment>
<dbReference type="EMBL" id="MU274924">
    <property type="protein sequence ID" value="KAI0086356.1"/>
    <property type="molecule type" value="Genomic_DNA"/>
</dbReference>
<gene>
    <name evidence="1" type="ORF">BDY19DRAFT_1093422</name>
</gene>
<name>A0ACB8TWK8_9APHY</name>
<evidence type="ECO:0000313" key="1">
    <source>
        <dbReference type="EMBL" id="KAI0086356.1"/>
    </source>
</evidence>
<organism evidence="1 2">
    <name type="scientific">Irpex rosettiformis</name>
    <dbReference type="NCBI Taxonomy" id="378272"/>
    <lineage>
        <taxon>Eukaryota</taxon>
        <taxon>Fungi</taxon>
        <taxon>Dikarya</taxon>
        <taxon>Basidiomycota</taxon>
        <taxon>Agaricomycotina</taxon>
        <taxon>Agaricomycetes</taxon>
        <taxon>Polyporales</taxon>
        <taxon>Irpicaceae</taxon>
        <taxon>Irpex</taxon>
    </lineage>
</organism>
<evidence type="ECO:0000313" key="2">
    <source>
        <dbReference type="Proteomes" id="UP001055072"/>
    </source>
</evidence>
<protein>
    <submittedName>
        <fullName evidence="1">WD40 repeat-like protein</fullName>
    </submittedName>
</protein>
<sequence>MENDSTFVAPEGVYSVTEEHKHSLLGVHIVNAAPGQYPTLIRTITVKFVTSKAANSQVLSQLLGGSREKDKKEKVLSFKDQRDDGLSVSSSETPDDVPSPEPSTSPESNPTPVLPHDQRNTIFSHSSAQPGKKKSMSRPKHNMRTTSSTFITRLQNVDNLTRYLQSRQGEATFLFYNSAKSFIWAEVGSKSKDPLAKIFFSAYPTCHDVNTTTASSERIDVIIGFNTGDILWFDPISSRYGRINKQGRISNSPCSAVRWVPSSPNLFLVAHADGTMVLYDKEREDGTFIPKEPSTIEPQTRDFNGTESHSSQDGAWNPLDAIFVTMPPWHPAAIASPQPGSREKEKDKTPKNPVSHWRVSKKKVVDFVFSPDVKYVAAISEDGCLRIIDAIAEQLVDCYSSYFGALTCIAWSPDGRYILTGGQDDLLTIYSPWDQRVIARCQGHSSFVASVAFDDIRCDGRTYRFGSVGEDNKLILWDFSSGALHRPKVNMAMHQQRLSMTSNLSLARRRGESTLYLGIPGADTTVPQFHPAPARNEVPFLQPVLVKTLDGELTTDIEFTSRGIFTANRTGLVRLWIRPLSAHPRHMKGRSHAGRVFVDTDLIS</sequence>
<dbReference type="Proteomes" id="UP001055072">
    <property type="component" value="Unassembled WGS sequence"/>
</dbReference>
<reference evidence="1" key="1">
    <citation type="journal article" date="2021" name="Environ. Microbiol.">
        <title>Gene family expansions and transcriptome signatures uncover fungal adaptations to wood decay.</title>
        <authorList>
            <person name="Hage H."/>
            <person name="Miyauchi S."/>
            <person name="Viragh M."/>
            <person name="Drula E."/>
            <person name="Min B."/>
            <person name="Chaduli D."/>
            <person name="Navarro D."/>
            <person name="Favel A."/>
            <person name="Norest M."/>
            <person name="Lesage-Meessen L."/>
            <person name="Balint B."/>
            <person name="Merenyi Z."/>
            <person name="de Eugenio L."/>
            <person name="Morin E."/>
            <person name="Martinez A.T."/>
            <person name="Baldrian P."/>
            <person name="Stursova M."/>
            <person name="Martinez M.J."/>
            <person name="Novotny C."/>
            <person name="Magnuson J.K."/>
            <person name="Spatafora J.W."/>
            <person name="Maurice S."/>
            <person name="Pangilinan J."/>
            <person name="Andreopoulos W."/>
            <person name="LaButti K."/>
            <person name="Hundley H."/>
            <person name="Na H."/>
            <person name="Kuo A."/>
            <person name="Barry K."/>
            <person name="Lipzen A."/>
            <person name="Henrissat B."/>
            <person name="Riley R."/>
            <person name="Ahrendt S."/>
            <person name="Nagy L.G."/>
            <person name="Grigoriev I.V."/>
            <person name="Martin F."/>
            <person name="Rosso M.N."/>
        </authorList>
    </citation>
    <scope>NUCLEOTIDE SEQUENCE</scope>
    <source>
        <strain evidence="1">CBS 384.51</strain>
    </source>
</reference>
<proteinExistence type="predicted"/>
<keyword evidence="2" id="KW-1185">Reference proteome</keyword>
<accession>A0ACB8TWK8</accession>